<dbReference type="SUPFAM" id="SSF53335">
    <property type="entry name" value="S-adenosyl-L-methionine-dependent methyltransferases"/>
    <property type="match status" value="1"/>
</dbReference>
<accession>A0A3B0THT9</accession>
<evidence type="ECO:0000259" key="1">
    <source>
        <dbReference type="Pfam" id="PF13649"/>
    </source>
</evidence>
<dbReference type="Pfam" id="PF13649">
    <property type="entry name" value="Methyltransf_25"/>
    <property type="match status" value="1"/>
</dbReference>
<name>A0A3B0THT9_9ZZZZ</name>
<dbReference type="InterPro" id="IPR041698">
    <property type="entry name" value="Methyltransf_25"/>
</dbReference>
<dbReference type="CDD" id="cd02440">
    <property type="entry name" value="AdoMet_MTases"/>
    <property type="match status" value="1"/>
</dbReference>
<evidence type="ECO:0000313" key="2">
    <source>
        <dbReference type="EMBL" id="VAW11719.1"/>
    </source>
</evidence>
<gene>
    <name evidence="2" type="ORF">MNBD_ALPHA09-1117</name>
</gene>
<dbReference type="InterPro" id="IPR029063">
    <property type="entry name" value="SAM-dependent_MTases_sf"/>
</dbReference>
<dbReference type="EMBL" id="UOEM01000033">
    <property type="protein sequence ID" value="VAW11719.1"/>
    <property type="molecule type" value="Genomic_DNA"/>
</dbReference>
<dbReference type="Gene3D" id="3.40.50.150">
    <property type="entry name" value="Vaccinia Virus protein VP39"/>
    <property type="match status" value="1"/>
</dbReference>
<proteinExistence type="predicted"/>
<organism evidence="2">
    <name type="scientific">hydrothermal vent metagenome</name>
    <dbReference type="NCBI Taxonomy" id="652676"/>
    <lineage>
        <taxon>unclassified sequences</taxon>
        <taxon>metagenomes</taxon>
        <taxon>ecological metagenomes</taxon>
    </lineage>
</organism>
<reference evidence="2" key="1">
    <citation type="submission" date="2018-06" db="EMBL/GenBank/DDBJ databases">
        <authorList>
            <person name="Zhirakovskaya E."/>
        </authorList>
    </citation>
    <scope>NUCLEOTIDE SEQUENCE</scope>
</reference>
<feature type="domain" description="Methyltransferase" evidence="1">
    <location>
        <begin position="44"/>
        <end position="138"/>
    </location>
</feature>
<dbReference type="AlphaFoldDB" id="A0A3B0THT9"/>
<sequence>MTNMDMGAAMTLLYGGIDRQGPGDDTFTINLLKRLPLLPPNPSIADLGCGTGAGSLLLARFFDANVLCVDLLQGFLSTLEEKAKAAGLGHLVKPLKADMGALGLPEGSLDLLWSEGAAYNLTFKGALERWRPLLAEGGIATISEMNWFGNERPADGGRYWTNVYPTIASEAENQERSKGLGFDVLFTERLPAQAWWQNYYDPLLAHADKLEAEAPPALAEAIREARQETDEFRRSSDFVGYTFYVLKAV</sequence>
<protein>
    <recommendedName>
        <fullName evidence="1">Methyltransferase domain-containing protein</fullName>
    </recommendedName>
</protein>